<protein>
    <recommendedName>
        <fullName evidence="5">Hydroxyproline-rich glycoprotein family protein</fullName>
    </recommendedName>
</protein>
<dbReference type="SUPFAM" id="SSF101447">
    <property type="entry name" value="Formin homology 2 domain (FH2 domain)"/>
    <property type="match status" value="1"/>
</dbReference>
<dbReference type="Proteomes" id="UP000594263">
    <property type="component" value="Unplaced"/>
</dbReference>
<accession>A0A7N0V1K4</accession>
<feature type="region of interest" description="Disordered" evidence="2">
    <location>
        <begin position="381"/>
        <end position="595"/>
    </location>
</feature>
<reference evidence="3" key="1">
    <citation type="submission" date="2021-01" db="UniProtKB">
        <authorList>
            <consortium name="EnsemblPlants"/>
        </authorList>
    </citation>
    <scope>IDENTIFICATION</scope>
</reference>
<dbReference type="InterPro" id="IPR040265">
    <property type="entry name" value="CHUP1/IPGA1-like"/>
</dbReference>
<evidence type="ECO:0000313" key="3">
    <source>
        <dbReference type="EnsemblPlants" id="Kaladp0095s0319.1.v1.1"/>
    </source>
</evidence>
<dbReference type="PANTHER" id="PTHR31342:SF16">
    <property type="entry name" value="TALIN_MIDDLE DOMAIN-CONTAINING PROTEIN"/>
    <property type="match status" value="1"/>
</dbReference>
<evidence type="ECO:0000256" key="1">
    <source>
        <dbReference type="ARBA" id="ARBA00023054"/>
    </source>
</evidence>
<proteinExistence type="predicted"/>
<dbReference type="PANTHER" id="PTHR31342">
    <property type="entry name" value="PROTEIN CHUP1, CHLOROPLASTIC"/>
    <property type="match status" value="1"/>
</dbReference>
<feature type="compositionally biased region" description="Polar residues" evidence="2">
    <location>
        <begin position="416"/>
        <end position="425"/>
    </location>
</feature>
<dbReference type="EnsemblPlants" id="Kaladp0095s0319.1.v1.1">
    <property type="protein sequence ID" value="Kaladp0095s0319.1.v1.1"/>
    <property type="gene ID" value="Kaladp0095s0319.v1.1"/>
</dbReference>
<feature type="compositionally biased region" description="Low complexity" evidence="2">
    <location>
        <begin position="392"/>
        <end position="406"/>
    </location>
</feature>
<name>A0A7N0V1K4_KALFE</name>
<keyword evidence="4" id="KW-1185">Reference proteome</keyword>
<dbReference type="OMA" id="DENKEFG"/>
<sequence length="776" mass="84423">MATKAGFRSPLRFLCISAGNQVVKSSVEVKRQKQVLTKMKTSTSDSDLKLTAELRRQILIFRDVTDLSPVEGSAATPELLTKTVEDLYKTYPEIIPELPISDIRGASTKQALAYFWNALMSIGDSWTKNQEWRANLKSALHEDNEKISTEKLIGDVLMTLECIIKLAKVKYDVMDVDENEWNGSSAIDIVTKKRSGETYSSENSGGSSPISPTSVLPELPEMLNPDHFGDFATESYTVTQTVAFRLQAVGKLNQNEVKQLPFHTASHVEGKYPLQSPKNKAAEEQPAIKKVKLDSEMSVRRESNNQDQMLEVCGEAGNQTKQALEAPKQLLEKSILQPELSVKGFASSAQPVKSPIKPMQDITQISAPPPALELPSIETMLQMQPHQELPTPSASQSLPSASSNQLGDARVMLPAPSTTTHTELLSNLGGVPSVPPPPPATPNNMSFDLKGTQSPPPPSDLKAPPPPTPPSLRGPPPPPPPASLRGPPPPPPSNLRGPPPPPPPSNLRGPPPPPPPSNLRGAPPPPPPTNGAAAPPPPPLGGRTLSTRATTKLKRSSQMGNLYRLLKGKVEGSSLKGKSTQGRKSQVGGGANGKQGMADALAEITKRSAYFQQIEADVSEYAKTITELKSTITGFRTKDMTELIKFHKHVESQLENLTDESQVLARFEGFPTKKLECMRMAAALFLKLDTIHTTIANWKIVPPTSQLLVKVDTYFTKIKGEVDALERTKDEELKKFKSHNIHFDFSILTKIKESMVDLSSGCMELALKVITLSSYL</sequence>
<dbReference type="Gramene" id="Kaladp0095s0319.1.v1.1">
    <property type="protein sequence ID" value="Kaladp0095s0319.1.v1.1"/>
    <property type="gene ID" value="Kaladp0095s0319.v1.1"/>
</dbReference>
<evidence type="ECO:0000256" key="2">
    <source>
        <dbReference type="SAM" id="MobiDB-lite"/>
    </source>
</evidence>
<evidence type="ECO:0000313" key="4">
    <source>
        <dbReference type="Proteomes" id="UP000594263"/>
    </source>
</evidence>
<evidence type="ECO:0008006" key="5">
    <source>
        <dbReference type="Google" id="ProtNLM"/>
    </source>
</evidence>
<organism evidence="3 4">
    <name type="scientific">Kalanchoe fedtschenkoi</name>
    <name type="common">Lavender scallops</name>
    <name type="synonym">South American air plant</name>
    <dbReference type="NCBI Taxonomy" id="63787"/>
    <lineage>
        <taxon>Eukaryota</taxon>
        <taxon>Viridiplantae</taxon>
        <taxon>Streptophyta</taxon>
        <taxon>Embryophyta</taxon>
        <taxon>Tracheophyta</taxon>
        <taxon>Spermatophyta</taxon>
        <taxon>Magnoliopsida</taxon>
        <taxon>eudicotyledons</taxon>
        <taxon>Gunneridae</taxon>
        <taxon>Pentapetalae</taxon>
        <taxon>Saxifragales</taxon>
        <taxon>Crassulaceae</taxon>
        <taxon>Kalanchoe</taxon>
    </lineage>
</organism>
<dbReference type="AlphaFoldDB" id="A0A7N0V1K4"/>
<keyword evidence="1" id="KW-0175">Coiled coil</keyword>
<feature type="compositionally biased region" description="Low complexity" evidence="2">
    <location>
        <begin position="197"/>
        <end position="211"/>
    </location>
</feature>
<feature type="compositionally biased region" description="Pro residues" evidence="2">
    <location>
        <begin position="454"/>
        <end position="540"/>
    </location>
</feature>
<feature type="region of interest" description="Disordered" evidence="2">
    <location>
        <begin position="197"/>
        <end position="222"/>
    </location>
</feature>